<name>A0A0V1F248_TRIPS</name>
<sequence length="42" mass="4724">MSDVTQFTADFYANRGNLKIAFILSCTKMTALTNNSNEEHLL</sequence>
<comment type="caution">
    <text evidence="1">The sequence shown here is derived from an EMBL/GenBank/DDBJ whole genome shotgun (WGS) entry which is preliminary data.</text>
</comment>
<protein>
    <submittedName>
        <fullName evidence="1">Uncharacterized protein</fullName>
    </submittedName>
</protein>
<dbReference type="AlphaFoldDB" id="A0A0V1F248"/>
<keyword evidence="2" id="KW-1185">Reference proteome</keyword>
<gene>
    <name evidence="1" type="ORF">T4D_5661</name>
</gene>
<evidence type="ECO:0000313" key="2">
    <source>
        <dbReference type="Proteomes" id="UP000054995"/>
    </source>
</evidence>
<reference evidence="1 2" key="1">
    <citation type="submission" date="2015-01" db="EMBL/GenBank/DDBJ databases">
        <title>Evolution of Trichinella species and genotypes.</title>
        <authorList>
            <person name="Korhonen P.K."/>
            <person name="Edoardo P."/>
            <person name="Giuseppe L.R."/>
            <person name="Gasser R.B."/>
        </authorList>
    </citation>
    <scope>NUCLEOTIDE SEQUENCE [LARGE SCALE GENOMIC DNA]</scope>
    <source>
        <strain evidence="1">ISS470</strain>
    </source>
</reference>
<dbReference type="Proteomes" id="UP000054995">
    <property type="component" value="Unassembled WGS sequence"/>
</dbReference>
<feature type="non-terminal residue" evidence="1">
    <location>
        <position position="42"/>
    </location>
</feature>
<dbReference type="EMBL" id="JYDT01000706">
    <property type="protein sequence ID" value="KRY80201.1"/>
    <property type="molecule type" value="Genomic_DNA"/>
</dbReference>
<organism evidence="1 2">
    <name type="scientific">Trichinella pseudospiralis</name>
    <name type="common">Parasitic roundworm</name>
    <dbReference type="NCBI Taxonomy" id="6337"/>
    <lineage>
        <taxon>Eukaryota</taxon>
        <taxon>Metazoa</taxon>
        <taxon>Ecdysozoa</taxon>
        <taxon>Nematoda</taxon>
        <taxon>Enoplea</taxon>
        <taxon>Dorylaimia</taxon>
        <taxon>Trichinellida</taxon>
        <taxon>Trichinellidae</taxon>
        <taxon>Trichinella</taxon>
    </lineage>
</organism>
<accession>A0A0V1F248</accession>
<proteinExistence type="predicted"/>
<evidence type="ECO:0000313" key="1">
    <source>
        <dbReference type="EMBL" id="KRY80201.1"/>
    </source>
</evidence>